<dbReference type="AlphaFoldDB" id="A0A9D4SVI3"/>
<dbReference type="EMBL" id="JABSTV010001250">
    <property type="protein sequence ID" value="KAH7955642.1"/>
    <property type="molecule type" value="Genomic_DNA"/>
</dbReference>
<organism evidence="1 2">
    <name type="scientific">Rhipicephalus sanguineus</name>
    <name type="common">Brown dog tick</name>
    <name type="synonym">Ixodes sanguineus</name>
    <dbReference type="NCBI Taxonomy" id="34632"/>
    <lineage>
        <taxon>Eukaryota</taxon>
        <taxon>Metazoa</taxon>
        <taxon>Ecdysozoa</taxon>
        <taxon>Arthropoda</taxon>
        <taxon>Chelicerata</taxon>
        <taxon>Arachnida</taxon>
        <taxon>Acari</taxon>
        <taxon>Parasitiformes</taxon>
        <taxon>Ixodida</taxon>
        <taxon>Ixodoidea</taxon>
        <taxon>Ixodidae</taxon>
        <taxon>Rhipicephalinae</taxon>
        <taxon>Rhipicephalus</taxon>
        <taxon>Rhipicephalus</taxon>
    </lineage>
</organism>
<keyword evidence="2" id="KW-1185">Reference proteome</keyword>
<reference evidence="1" key="2">
    <citation type="submission" date="2021-09" db="EMBL/GenBank/DDBJ databases">
        <authorList>
            <person name="Jia N."/>
            <person name="Wang J."/>
            <person name="Shi W."/>
            <person name="Du L."/>
            <person name="Sun Y."/>
            <person name="Zhan W."/>
            <person name="Jiang J."/>
            <person name="Wang Q."/>
            <person name="Zhang B."/>
            <person name="Ji P."/>
            <person name="Sakyi L.B."/>
            <person name="Cui X."/>
            <person name="Yuan T."/>
            <person name="Jiang B."/>
            <person name="Yang W."/>
            <person name="Lam T.T.-Y."/>
            <person name="Chang Q."/>
            <person name="Ding S."/>
            <person name="Wang X."/>
            <person name="Zhu J."/>
            <person name="Ruan X."/>
            <person name="Zhao L."/>
            <person name="Wei J."/>
            <person name="Que T."/>
            <person name="Du C."/>
            <person name="Cheng J."/>
            <person name="Dai P."/>
            <person name="Han X."/>
            <person name="Huang E."/>
            <person name="Gao Y."/>
            <person name="Liu J."/>
            <person name="Shao H."/>
            <person name="Ye R."/>
            <person name="Li L."/>
            <person name="Wei W."/>
            <person name="Wang X."/>
            <person name="Wang C."/>
            <person name="Huo Q."/>
            <person name="Li W."/>
            <person name="Guo W."/>
            <person name="Chen H."/>
            <person name="Chen S."/>
            <person name="Zhou L."/>
            <person name="Zhou L."/>
            <person name="Ni X."/>
            <person name="Tian J."/>
            <person name="Zhou Y."/>
            <person name="Sheng Y."/>
            <person name="Liu T."/>
            <person name="Pan Y."/>
            <person name="Xia L."/>
            <person name="Li J."/>
            <person name="Zhao F."/>
            <person name="Cao W."/>
        </authorList>
    </citation>
    <scope>NUCLEOTIDE SEQUENCE</scope>
    <source>
        <strain evidence="1">Rsan-2018</strain>
        <tissue evidence="1">Larvae</tissue>
    </source>
</reference>
<evidence type="ECO:0000313" key="2">
    <source>
        <dbReference type="Proteomes" id="UP000821837"/>
    </source>
</evidence>
<dbReference type="Proteomes" id="UP000821837">
    <property type="component" value="Unassembled WGS sequence"/>
</dbReference>
<sequence>MVHRFVEDFLILFDKDHVGSLNWRKSAGFLHGIDGEPMHSDLLEGICCRCRCLRRAVRSQQRGSGLPAAFHLSASPCVVFSCKCGTPDHSHLNAGYAAASGTSPKHASAWATPSDAADNTRLTPAVLAASTVEGDTQLKTPPSLVGSKRGEWPCSWPQHQRRSRDVRLRLQYPRCPLRCAPTLLLKTNLSGPTPRIPACGAHHLRRGHSSCLQ</sequence>
<reference evidence="1" key="1">
    <citation type="journal article" date="2020" name="Cell">
        <title>Large-Scale Comparative Analyses of Tick Genomes Elucidate Their Genetic Diversity and Vector Capacities.</title>
        <authorList>
            <consortium name="Tick Genome and Microbiome Consortium (TIGMIC)"/>
            <person name="Jia N."/>
            <person name="Wang J."/>
            <person name="Shi W."/>
            <person name="Du L."/>
            <person name="Sun Y."/>
            <person name="Zhan W."/>
            <person name="Jiang J.F."/>
            <person name="Wang Q."/>
            <person name="Zhang B."/>
            <person name="Ji P."/>
            <person name="Bell-Sakyi L."/>
            <person name="Cui X.M."/>
            <person name="Yuan T.T."/>
            <person name="Jiang B.G."/>
            <person name="Yang W.F."/>
            <person name="Lam T.T."/>
            <person name="Chang Q.C."/>
            <person name="Ding S.J."/>
            <person name="Wang X.J."/>
            <person name="Zhu J.G."/>
            <person name="Ruan X.D."/>
            <person name="Zhao L."/>
            <person name="Wei J.T."/>
            <person name="Ye R.Z."/>
            <person name="Que T.C."/>
            <person name="Du C.H."/>
            <person name="Zhou Y.H."/>
            <person name="Cheng J.X."/>
            <person name="Dai P.F."/>
            <person name="Guo W.B."/>
            <person name="Han X.H."/>
            <person name="Huang E.J."/>
            <person name="Li L.F."/>
            <person name="Wei W."/>
            <person name="Gao Y.C."/>
            <person name="Liu J.Z."/>
            <person name="Shao H.Z."/>
            <person name="Wang X."/>
            <person name="Wang C.C."/>
            <person name="Yang T.C."/>
            <person name="Huo Q.B."/>
            <person name="Li W."/>
            <person name="Chen H.Y."/>
            <person name="Chen S.E."/>
            <person name="Zhou L.G."/>
            <person name="Ni X.B."/>
            <person name="Tian J.H."/>
            <person name="Sheng Y."/>
            <person name="Liu T."/>
            <person name="Pan Y.S."/>
            <person name="Xia L.Y."/>
            <person name="Li J."/>
            <person name="Zhao F."/>
            <person name="Cao W.C."/>
        </authorList>
    </citation>
    <scope>NUCLEOTIDE SEQUENCE</scope>
    <source>
        <strain evidence="1">Rsan-2018</strain>
    </source>
</reference>
<name>A0A9D4SVI3_RHISA</name>
<gene>
    <name evidence="1" type="ORF">HPB52_002285</name>
</gene>
<accession>A0A9D4SVI3</accession>
<protein>
    <submittedName>
        <fullName evidence="1">Uncharacterized protein</fullName>
    </submittedName>
</protein>
<evidence type="ECO:0000313" key="1">
    <source>
        <dbReference type="EMBL" id="KAH7955642.1"/>
    </source>
</evidence>
<proteinExistence type="predicted"/>
<comment type="caution">
    <text evidence="1">The sequence shown here is derived from an EMBL/GenBank/DDBJ whole genome shotgun (WGS) entry which is preliminary data.</text>
</comment>